<gene>
    <name evidence="2" type="ORF">E2C01_072503</name>
</gene>
<dbReference type="EMBL" id="VSRR010047395">
    <property type="protein sequence ID" value="MPC78030.1"/>
    <property type="molecule type" value="Genomic_DNA"/>
</dbReference>
<feature type="compositionally biased region" description="Low complexity" evidence="1">
    <location>
        <begin position="37"/>
        <end position="64"/>
    </location>
</feature>
<reference evidence="2 3" key="1">
    <citation type="submission" date="2019-05" db="EMBL/GenBank/DDBJ databases">
        <title>Another draft genome of Portunus trituberculatus and its Hox gene families provides insights of decapod evolution.</title>
        <authorList>
            <person name="Jeong J.-H."/>
            <person name="Song I."/>
            <person name="Kim S."/>
            <person name="Choi T."/>
            <person name="Kim D."/>
            <person name="Ryu S."/>
            <person name="Kim W."/>
        </authorList>
    </citation>
    <scope>NUCLEOTIDE SEQUENCE [LARGE SCALE GENOMIC DNA]</scope>
    <source>
        <tissue evidence="2">Muscle</tissue>
    </source>
</reference>
<accession>A0A5B7I017</accession>
<sequence>MESLEFKQKLLYPGIAPSIHCHTCKPAPKHTSTATDPSSSFLSTSPSSSSSSSSSLPSSSLRPRSIPHTLRFSSSQSG</sequence>
<proteinExistence type="predicted"/>
<evidence type="ECO:0000313" key="3">
    <source>
        <dbReference type="Proteomes" id="UP000324222"/>
    </source>
</evidence>
<protein>
    <submittedName>
        <fullName evidence="2">Uncharacterized protein</fullName>
    </submittedName>
</protein>
<comment type="caution">
    <text evidence="2">The sequence shown here is derived from an EMBL/GenBank/DDBJ whole genome shotgun (WGS) entry which is preliminary data.</text>
</comment>
<name>A0A5B7I017_PORTR</name>
<evidence type="ECO:0000256" key="1">
    <source>
        <dbReference type="SAM" id="MobiDB-lite"/>
    </source>
</evidence>
<keyword evidence="3" id="KW-1185">Reference proteome</keyword>
<dbReference type="Proteomes" id="UP000324222">
    <property type="component" value="Unassembled WGS sequence"/>
</dbReference>
<organism evidence="2 3">
    <name type="scientific">Portunus trituberculatus</name>
    <name type="common">Swimming crab</name>
    <name type="synonym">Neptunus trituberculatus</name>
    <dbReference type="NCBI Taxonomy" id="210409"/>
    <lineage>
        <taxon>Eukaryota</taxon>
        <taxon>Metazoa</taxon>
        <taxon>Ecdysozoa</taxon>
        <taxon>Arthropoda</taxon>
        <taxon>Crustacea</taxon>
        <taxon>Multicrustacea</taxon>
        <taxon>Malacostraca</taxon>
        <taxon>Eumalacostraca</taxon>
        <taxon>Eucarida</taxon>
        <taxon>Decapoda</taxon>
        <taxon>Pleocyemata</taxon>
        <taxon>Brachyura</taxon>
        <taxon>Eubrachyura</taxon>
        <taxon>Portunoidea</taxon>
        <taxon>Portunidae</taxon>
        <taxon>Portuninae</taxon>
        <taxon>Portunus</taxon>
    </lineage>
</organism>
<feature type="region of interest" description="Disordered" evidence="1">
    <location>
        <begin position="24"/>
        <end position="78"/>
    </location>
</feature>
<evidence type="ECO:0000313" key="2">
    <source>
        <dbReference type="EMBL" id="MPC78030.1"/>
    </source>
</evidence>
<dbReference type="AlphaFoldDB" id="A0A5B7I017"/>